<dbReference type="PANTHER" id="PTHR43065:SF47">
    <property type="match status" value="1"/>
</dbReference>
<dbReference type="PRINTS" id="PR00344">
    <property type="entry name" value="BCTRLSENSOR"/>
</dbReference>
<evidence type="ECO:0000256" key="5">
    <source>
        <dbReference type="ARBA" id="ARBA00022679"/>
    </source>
</evidence>
<feature type="domain" description="HAMP" evidence="11">
    <location>
        <begin position="490"/>
        <end position="543"/>
    </location>
</feature>
<dbReference type="PANTHER" id="PTHR43065">
    <property type="entry name" value="SENSOR HISTIDINE KINASE"/>
    <property type="match status" value="1"/>
</dbReference>
<feature type="compositionally biased region" description="Basic and acidic residues" evidence="8">
    <location>
        <begin position="825"/>
        <end position="835"/>
    </location>
</feature>
<dbReference type="CDD" id="cd00082">
    <property type="entry name" value="HisKA"/>
    <property type="match status" value="1"/>
</dbReference>
<keyword evidence="6" id="KW-0418">Kinase</keyword>
<dbReference type="InterPro" id="IPR036097">
    <property type="entry name" value="HisK_dim/P_sf"/>
</dbReference>
<dbReference type="PROSITE" id="PS50109">
    <property type="entry name" value="HIS_KIN"/>
    <property type="match status" value="1"/>
</dbReference>
<dbReference type="SMART" id="SM00304">
    <property type="entry name" value="HAMP"/>
    <property type="match status" value="1"/>
</dbReference>
<evidence type="ECO:0000256" key="6">
    <source>
        <dbReference type="ARBA" id="ARBA00022777"/>
    </source>
</evidence>
<keyword evidence="5" id="KW-0808">Transferase</keyword>
<feature type="domain" description="Histidine kinase" evidence="10">
    <location>
        <begin position="581"/>
        <end position="813"/>
    </location>
</feature>
<dbReference type="InterPro" id="IPR003594">
    <property type="entry name" value="HATPase_dom"/>
</dbReference>
<keyword evidence="9" id="KW-0812">Transmembrane</keyword>
<sequence>MRDSGVRAGTVVVHHDLSIPAAPTPAQFDIASSRKGGGIFRLSITRRVFFVGAMPIVLAMLLSAASVLLLDRADQARRDALTVSTVFRNVVLAMSARDDYIAADSAGRSTHLGAFMANIVAATTGLSEIGAETTDADVNEAVITTIASLERFRRAMGELEIAIGENDQRAEAMDTRLDRLITLAQEARGRQQAANAGVVSQLRQRDAAMRVALDLSSAAIGLRGAVIDVTLRRLKAGWLVARPATVSGAAGNVPLAQDKPAGEAVPPEEEDQLAAARLANAADQLRAAFRAAGRGEKLAGFEVELAGFRDGGSPEGLLAFLGRCLKIDGSAVRAAEEAFSGLLDDAVTSQATEEKAQDVAVETIRLSERTREAMRLRDSGAIASMIEKNTDLREAIASLPISPLVQSEMLDALDSWRRELSGARDGLAAQNAILRRMLIASSGIVFEVSNLNTTLSQNADETGATARRILIVSAALALLVAMVFGLGVARSITRPLKRLEQGMLARAVDPALGTLPEADRGDEIGRMSRATNHFLDELSKREAALRLAKDETERTLAALKRTQNELIQSEKLASLGQLVAGIAHEINTPLGVALTTATVMREETEAFRKATSEGKVTRQAFDDFIERTAEGTELVDTNLGRAADLVVSFKQVAADQASGERRAFKMDEFLDDLFRSLGPMRRRAGHELAIDCEKEIAMFSYPGALSQVLTNLLTNAHAHAFGKTQTGHIEITVRRSEADRVRITFSDDGRGILPENRARIFDPFFTTGRSSGSTGLGLHIVHNLVTATLGGSIEAVSPETGGTRFVIDIPRVRENAPAASQDRTAGARREPALND</sequence>
<dbReference type="CDD" id="cd06225">
    <property type="entry name" value="HAMP"/>
    <property type="match status" value="1"/>
</dbReference>
<dbReference type="SUPFAM" id="SSF55874">
    <property type="entry name" value="ATPase domain of HSP90 chaperone/DNA topoisomerase II/histidine kinase"/>
    <property type="match status" value="1"/>
</dbReference>
<dbReference type="OrthoDB" id="7568856at2"/>
<dbReference type="InterPro" id="IPR003660">
    <property type="entry name" value="HAMP_dom"/>
</dbReference>
<dbReference type="Pfam" id="PF02518">
    <property type="entry name" value="HATPase_c"/>
    <property type="match status" value="1"/>
</dbReference>
<feature type="transmembrane region" description="Helical" evidence="9">
    <location>
        <begin position="48"/>
        <end position="70"/>
    </location>
</feature>
<evidence type="ECO:0000256" key="1">
    <source>
        <dbReference type="ARBA" id="ARBA00000085"/>
    </source>
</evidence>
<dbReference type="EMBL" id="SOZD01000002">
    <property type="protein sequence ID" value="TFF25536.1"/>
    <property type="molecule type" value="Genomic_DNA"/>
</dbReference>
<evidence type="ECO:0000259" key="11">
    <source>
        <dbReference type="PROSITE" id="PS50885"/>
    </source>
</evidence>
<keyword evidence="4" id="KW-0597">Phosphoprotein</keyword>
<dbReference type="InterPro" id="IPR005467">
    <property type="entry name" value="His_kinase_dom"/>
</dbReference>
<comment type="caution">
    <text evidence="12">The sequence shown here is derived from an EMBL/GenBank/DDBJ whole genome shotgun (WGS) entry which is preliminary data.</text>
</comment>
<evidence type="ECO:0000256" key="2">
    <source>
        <dbReference type="ARBA" id="ARBA00004370"/>
    </source>
</evidence>
<dbReference type="Gene3D" id="1.10.287.130">
    <property type="match status" value="1"/>
</dbReference>
<name>A0A4Y8RQB1_9HYPH</name>
<evidence type="ECO:0000313" key="13">
    <source>
        <dbReference type="Proteomes" id="UP000298179"/>
    </source>
</evidence>
<feature type="transmembrane region" description="Helical" evidence="9">
    <location>
        <begin position="469"/>
        <end position="489"/>
    </location>
</feature>
<dbReference type="Proteomes" id="UP000298179">
    <property type="component" value="Unassembled WGS sequence"/>
</dbReference>
<dbReference type="Pfam" id="PF00672">
    <property type="entry name" value="HAMP"/>
    <property type="match status" value="1"/>
</dbReference>
<dbReference type="PROSITE" id="PS50885">
    <property type="entry name" value="HAMP"/>
    <property type="match status" value="1"/>
</dbReference>
<keyword evidence="9" id="KW-1133">Transmembrane helix</keyword>
<dbReference type="SUPFAM" id="SSF47384">
    <property type="entry name" value="Homodimeric domain of signal transducing histidine kinase"/>
    <property type="match status" value="1"/>
</dbReference>
<dbReference type="Gene3D" id="3.30.565.10">
    <property type="entry name" value="Histidine kinase-like ATPase, C-terminal domain"/>
    <property type="match status" value="1"/>
</dbReference>
<dbReference type="SMART" id="SM00387">
    <property type="entry name" value="HATPase_c"/>
    <property type="match status" value="1"/>
</dbReference>
<evidence type="ECO:0000256" key="9">
    <source>
        <dbReference type="SAM" id="Phobius"/>
    </source>
</evidence>
<keyword evidence="9" id="KW-0472">Membrane</keyword>
<proteinExistence type="predicted"/>
<evidence type="ECO:0000256" key="3">
    <source>
        <dbReference type="ARBA" id="ARBA00012438"/>
    </source>
</evidence>
<feature type="coiled-coil region" evidence="7">
    <location>
        <begin position="535"/>
        <end position="569"/>
    </location>
</feature>
<protein>
    <recommendedName>
        <fullName evidence="3">histidine kinase</fullName>
        <ecNumber evidence="3">2.7.13.3</ecNumber>
    </recommendedName>
</protein>
<dbReference type="InterPro" id="IPR003661">
    <property type="entry name" value="HisK_dim/P_dom"/>
</dbReference>
<dbReference type="Gene3D" id="6.10.340.10">
    <property type="match status" value="1"/>
</dbReference>
<evidence type="ECO:0000256" key="4">
    <source>
        <dbReference type="ARBA" id="ARBA00022553"/>
    </source>
</evidence>
<evidence type="ECO:0000256" key="7">
    <source>
        <dbReference type="SAM" id="Coils"/>
    </source>
</evidence>
<dbReference type="AlphaFoldDB" id="A0A4Y8RQB1"/>
<dbReference type="SUPFAM" id="SSF158472">
    <property type="entry name" value="HAMP domain-like"/>
    <property type="match status" value="1"/>
</dbReference>
<comment type="subcellular location">
    <subcellularLocation>
        <location evidence="2">Membrane</location>
    </subcellularLocation>
</comment>
<dbReference type="EC" id="2.7.13.3" evidence="3"/>
<dbReference type="RefSeq" id="WP_134761704.1">
    <property type="nucleotide sequence ID" value="NZ_SOZD01000002.1"/>
</dbReference>
<reference evidence="12 13" key="1">
    <citation type="submission" date="2019-03" db="EMBL/GenBank/DDBJ databases">
        <title>Jiella endophytica sp. nov., a novel endophytic bacterium isolated from root of Ficus microcarpa Linn. f.</title>
        <authorList>
            <person name="Tuo L."/>
        </authorList>
    </citation>
    <scope>NUCLEOTIDE SEQUENCE [LARGE SCALE GENOMIC DNA]</scope>
    <source>
        <strain evidence="12 13">CBS5Q-3</strain>
    </source>
</reference>
<evidence type="ECO:0000259" key="10">
    <source>
        <dbReference type="PROSITE" id="PS50109"/>
    </source>
</evidence>
<feature type="region of interest" description="Disordered" evidence="8">
    <location>
        <begin position="816"/>
        <end position="835"/>
    </location>
</feature>
<keyword evidence="13" id="KW-1185">Reference proteome</keyword>
<dbReference type="GO" id="GO:0016020">
    <property type="term" value="C:membrane"/>
    <property type="evidence" value="ECO:0007669"/>
    <property type="project" value="UniProtKB-SubCell"/>
</dbReference>
<dbReference type="InterPro" id="IPR004358">
    <property type="entry name" value="Sig_transdc_His_kin-like_C"/>
</dbReference>
<accession>A0A4Y8RQB1</accession>
<comment type="catalytic activity">
    <reaction evidence="1">
        <text>ATP + protein L-histidine = ADP + protein N-phospho-L-histidine.</text>
        <dbReference type="EC" id="2.7.13.3"/>
    </reaction>
</comment>
<gene>
    <name evidence="12" type="ORF">E3C22_09330</name>
</gene>
<dbReference type="GO" id="GO:0000155">
    <property type="term" value="F:phosphorelay sensor kinase activity"/>
    <property type="evidence" value="ECO:0007669"/>
    <property type="project" value="InterPro"/>
</dbReference>
<dbReference type="InterPro" id="IPR036890">
    <property type="entry name" value="HATPase_C_sf"/>
</dbReference>
<keyword evidence="7" id="KW-0175">Coiled coil</keyword>
<dbReference type="SMART" id="SM00388">
    <property type="entry name" value="HisKA"/>
    <property type="match status" value="1"/>
</dbReference>
<evidence type="ECO:0000313" key="12">
    <source>
        <dbReference type="EMBL" id="TFF25536.1"/>
    </source>
</evidence>
<organism evidence="12 13">
    <name type="scientific">Jiella endophytica</name>
    <dbReference type="NCBI Taxonomy" id="2558362"/>
    <lineage>
        <taxon>Bacteria</taxon>
        <taxon>Pseudomonadati</taxon>
        <taxon>Pseudomonadota</taxon>
        <taxon>Alphaproteobacteria</taxon>
        <taxon>Hyphomicrobiales</taxon>
        <taxon>Aurantimonadaceae</taxon>
        <taxon>Jiella</taxon>
    </lineage>
</organism>
<evidence type="ECO:0000256" key="8">
    <source>
        <dbReference type="SAM" id="MobiDB-lite"/>
    </source>
</evidence>